<evidence type="ECO:0000256" key="16">
    <source>
        <dbReference type="SAM" id="MobiDB-lite"/>
    </source>
</evidence>
<dbReference type="PROSITE" id="PS50089">
    <property type="entry name" value="ZF_RING_2"/>
    <property type="match status" value="1"/>
</dbReference>
<dbReference type="InterPro" id="IPR045744">
    <property type="entry name" value="RNF152_C"/>
</dbReference>
<evidence type="ECO:0000313" key="20">
    <source>
        <dbReference type="Proteomes" id="UP000221080"/>
    </source>
</evidence>
<dbReference type="UniPathway" id="UPA00143"/>
<dbReference type="STRING" id="7998.ENSIPUP00000003126"/>
<dbReference type="RefSeq" id="XP_017351929.1">
    <property type="nucleotide sequence ID" value="XM_017496440.3"/>
</dbReference>
<sequence length="174" mass="19675">METFSRPECQICFNPFSPRRRPKLLECRHTCCSVCLHQMVLNHREVRCPWCRRVTHLSGLSVFQLPDDPEALSAITLVHTPVFIRLPDSSCYLLPLSVDEHGSFKSPDGTTGRPERLVPGEDDQAEGRDTTMKSSAWTWFCTVLLVAIILIFLLAIVLHNMSCVSKRFSIISCG</sequence>
<dbReference type="Gene3D" id="3.30.40.10">
    <property type="entry name" value="Zinc/RING finger domain, C3HC4 (zinc finger)"/>
    <property type="match status" value="1"/>
</dbReference>
<keyword evidence="12 17" id="KW-1133">Transmembrane helix</keyword>
<evidence type="ECO:0000256" key="10">
    <source>
        <dbReference type="ARBA" id="ARBA00022786"/>
    </source>
</evidence>
<evidence type="ECO:0000256" key="1">
    <source>
        <dbReference type="ARBA" id="ARBA00000900"/>
    </source>
</evidence>
<dbReference type="OrthoDB" id="6106880at2759"/>
<dbReference type="InterPro" id="IPR001841">
    <property type="entry name" value="Znf_RING"/>
</dbReference>
<evidence type="ECO:0000256" key="15">
    <source>
        <dbReference type="PROSITE-ProRule" id="PRU00175"/>
    </source>
</evidence>
<keyword evidence="7 17" id="KW-0812">Transmembrane</keyword>
<keyword evidence="13 17" id="KW-0472">Membrane</keyword>
<accession>W5UFC1</accession>
<evidence type="ECO:0000256" key="13">
    <source>
        <dbReference type="ARBA" id="ARBA00023136"/>
    </source>
</evidence>
<reference evidence="21 22" key="3">
    <citation type="submission" date="2025-04" db="UniProtKB">
        <authorList>
            <consortium name="RefSeq"/>
        </authorList>
    </citation>
    <scope>IDENTIFICATION</scope>
    <source>
        <tissue evidence="21 22">Blood</tissue>
    </source>
</reference>
<dbReference type="CTD" id="220441"/>
<evidence type="ECO:0000256" key="3">
    <source>
        <dbReference type="ARBA" id="ARBA00004906"/>
    </source>
</evidence>
<comment type="catalytic activity">
    <reaction evidence="1">
        <text>S-ubiquitinyl-[E2 ubiquitin-conjugating enzyme]-L-cysteine + [acceptor protein]-L-lysine = [E2 ubiquitin-conjugating enzyme]-L-cysteine + N(6)-ubiquitinyl-[acceptor protein]-L-lysine.</text>
        <dbReference type="EC" id="2.3.2.27"/>
    </reaction>
</comment>
<evidence type="ECO:0000259" key="18">
    <source>
        <dbReference type="PROSITE" id="PS50089"/>
    </source>
</evidence>
<evidence type="ECO:0000256" key="6">
    <source>
        <dbReference type="ARBA" id="ARBA00022679"/>
    </source>
</evidence>
<comment type="subcellular location">
    <subcellularLocation>
        <location evidence="2">Lysosome membrane</location>
        <topology evidence="2">Single-pass membrane protein</topology>
    </subcellularLocation>
</comment>
<dbReference type="AlphaFoldDB" id="W5UFC1"/>
<evidence type="ECO:0000256" key="12">
    <source>
        <dbReference type="ARBA" id="ARBA00022989"/>
    </source>
</evidence>
<evidence type="ECO:0000256" key="11">
    <source>
        <dbReference type="ARBA" id="ARBA00022833"/>
    </source>
</evidence>
<dbReference type="SUPFAM" id="SSF57850">
    <property type="entry name" value="RING/U-box"/>
    <property type="match status" value="1"/>
</dbReference>
<dbReference type="InterPro" id="IPR013083">
    <property type="entry name" value="Znf_RING/FYVE/PHD"/>
</dbReference>
<keyword evidence="6" id="KW-0808">Transferase</keyword>
<dbReference type="GO" id="GO:0061630">
    <property type="term" value="F:ubiquitin protein ligase activity"/>
    <property type="evidence" value="ECO:0007669"/>
    <property type="project" value="UniProtKB-EC"/>
</dbReference>
<evidence type="ECO:0000256" key="7">
    <source>
        <dbReference type="ARBA" id="ARBA00022692"/>
    </source>
</evidence>
<evidence type="ECO:0000256" key="14">
    <source>
        <dbReference type="ARBA" id="ARBA00023228"/>
    </source>
</evidence>
<proteinExistence type="evidence at transcript level"/>
<dbReference type="RefSeq" id="XP_017351930.1">
    <property type="nucleotide sequence ID" value="XM_017496441.3"/>
</dbReference>
<dbReference type="GeneTree" id="ENSGT00730000111317"/>
<dbReference type="Proteomes" id="UP000221080">
    <property type="component" value="Chromosome 20"/>
</dbReference>
<feature type="transmembrane region" description="Helical" evidence="17">
    <location>
        <begin position="136"/>
        <end position="158"/>
    </location>
</feature>
<keyword evidence="14" id="KW-0458">Lysosome</keyword>
<keyword evidence="9 15" id="KW-0863">Zinc-finger</keyword>
<dbReference type="PANTHER" id="PTHR25464:SF1">
    <property type="entry name" value="E3 UBIQUITIN-PROTEIN LIGASE RNF152"/>
    <property type="match status" value="1"/>
</dbReference>
<comment type="similarity">
    <text evidence="4">Belongs to the RNF152 family.</text>
</comment>
<evidence type="ECO:0000313" key="22">
    <source>
        <dbReference type="RefSeq" id="XP_017351930.1"/>
    </source>
</evidence>
<evidence type="ECO:0000256" key="5">
    <source>
        <dbReference type="ARBA" id="ARBA00012483"/>
    </source>
</evidence>
<feature type="compositionally biased region" description="Basic and acidic residues" evidence="16">
    <location>
        <begin position="113"/>
        <end position="129"/>
    </location>
</feature>
<keyword evidence="20" id="KW-1185">Reference proteome</keyword>
<protein>
    <recommendedName>
        <fullName evidence="5">RING-type E3 ubiquitin transferase</fullName>
        <ecNumber evidence="5">2.3.2.27</ecNumber>
    </recommendedName>
</protein>
<dbReference type="Pfam" id="PF14634">
    <property type="entry name" value="zf-RING_5"/>
    <property type="match status" value="1"/>
</dbReference>
<reference evidence="20" key="2">
    <citation type="journal article" date="2016" name="Nat. Commun.">
        <title>The channel catfish genome sequence provides insights into the evolution of scale formation in teleosts.</title>
        <authorList>
            <person name="Liu Z."/>
            <person name="Liu S."/>
            <person name="Yao J."/>
            <person name="Bao L."/>
            <person name="Zhang J."/>
            <person name="Li Y."/>
            <person name="Jiang C."/>
            <person name="Sun L."/>
            <person name="Wang R."/>
            <person name="Zhang Y."/>
            <person name="Zhou T."/>
            <person name="Zeng Q."/>
            <person name="Fu Q."/>
            <person name="Gao S."/>
            <person name="Li N."/>
            <person name="Koren S."/>
            <person name="Jiang Y."/>
            <person name="Zimin A."/>
            <person name="Xu P."/>
            <person name="Phillippy A.M."/>
            <person name="Geng X."/>
            <person name="Song L."/>
            <person name="Sun F."/>
            <person name="Li C."/>
            <person name="Wang X."/>
            <person name="Chen A."/>
            <person name="Jin Y."/>
            <person name="Yuan Z."/>
            <person name="Yang Y."/>
            <person name="Tan S."/>
            <person name="Peatman E."/>
            <person name="Lu J."/>
            <person name="Qin Z."/>
            <person name="Dunham R."/>
            <person name="Li Z."/>
            <person name="Sonstegard T."/>
            <person name="Feng J."/>
            <person name="Danzmann R.G."/>
            <person name="Schroeder S."/>
            <person name="Scheffler B."/>
            <person name="Duke M.V."/>
            <person name="Ballard L."/>
            <person name="Kucuktas H."/>
            <person name="Kaltenboeck L."/>
            <person name="Liu H."/>
            <person name="Armbruster J."/>
            <person name="Xie Y."/>
            <person name="Kirby M.L."/>
            <person name="Tian Y."/>
            <person name="Flanagan M.E."/>
            <person name="Mu W."/>
            <person name="Waldbieser G.C."/>
        </authorList>
    </citation>
    <scope>NUCLEOTIDE SEQUENCE [LARGE SCALE GENOMIC DNA]</scope>
    <source>
        <strain evidence="20">SDA103</strain>
    </source>
</reference>
<evidence type="ECO:0000313" key="21">
    <source>
        <dbReference type="RefSeq" id="XP_017351929.1"/>
    </source>
</evidence>
<gene>
    <name evidence="19 21 22" type="primary">rnf152</name>
</gene>
<dbReference type="OMA" id="REIRCPW"/>
<dbReference type="EC" id="2.3.2.27" evidence="5"/>
<dbReference type="GO" id="GO:0008270">
    <property type="term" value="F:zinc ion binding"/>
    <property type="evidence" value="ECO:0007669"/>
    <property type="project" value="UniProtKB-KW"/>
</dbReference>
<keyword evidence="11" id="KW-0862">Zinc</keyword>
<feature type="region of interest" description="Disordered" evidence="16">
    <location>
        <begin position="103"/>
        <end position="129"/>
    </location>
</feature>
<evidence type="ECO:0000256" key="17">
    <source>
        <dbReference type="SAM" id="Phobius"/>
    </source>
</evidence>
<evidence type="ECO:0000313" key="19">
    <source>
        <dbReference type="EMBL" id="AHH40678.1"/>
    </source>
</evidence>
<keyword evidence="8" id="KW-0479">Metal-binding</keyword>
<evidence type="ECO:0000256" key="8">
    <source>
        <dbReference type="ARBA" id="ARBA00022723"/>
    </source>
</evidence>
<feature type="domain" description="RING-type" evidence="18">
    <location>
        <begin position="9"/>
        <end position="52"/>
    </location>
</feature>
<dbReference type="KEGG" id="ipu:108280931"/>
<name>W5UFC1_ICTPU</name>
<comment type="pathway">
    <text evidence="3">Protein modification; protein ubiquitination.</text>
</comment>
<evidence type="ECO:0000256" key="2">
    <source>
        <dbReference type="ARBA" id="ARBA00004363"/>
    </source>
</evidence>
<dbReference type="PANTHER" id="PTHR25464">
    <property type="entry name" value="TRIPARTITE MOTIF-CONTAINING PROTEIN 2-LIKE PROTEIN"/>
    <property type="match status" value="1"/>
</dbReference>
<evidence type="ECO:0000256" key="9">
    <source>
        <dbReference type="ARBA" id="ARBA00022771"/>
    </source>
</evidence>
<organism evidence="19">
    <name type="scientific">Ictalurus punctatus</name>
    <name type="common">Channel catfish</name>
    <name type="synonym">Silurus punctatus</name>
    <dbReference type="NCBI Taxonomy" id="7998"/>
    <lineage>
        <taxon>Eukaryota</taxon>
        <taxon>Metazoa</taxon>
        <taxon>Chordata</taxon>
        <taxon>Craniata</taxon>
        <taxon>Vertebrata</taxon>
        <taxon>Euteleostomi</taxon>
        <taxon>Actinopterygii</taxon>
        <taxon>Neopterygii</taxon>
        <taxon>Teleostei</taxon>
        <taxon>Ostariophysi</taxon>
        <taxon>Siluriformes</taxon>
        <taxon>Ictaluridae</taxon>
        <taxon>Ictalurus</taxon>
    </lineage>
</organism>
<reference evidence="19" key="1">
    <citation type="journal article" date="2012" name="BMC Genomics">
        <title>Efficient assembly and annotation of the transcriptome of catfish by RNA-Seq analysis of a doubled haploid homozygote.</title>
        <authorList>
            <person name="Liu S."/>
            <person name="Zhang Y."/>
            <person name="Zhou Z."/>
            <person name="Waldbieser G."/>
            <person name="Sun F."/>
            <person name="Lu J."/>
            <person name="Zhang J."/>
            <person name="Jiang Y."/>
            <person name="Zhang H."/>
            <person name="Wang X."/>
            <person name="Rajendran K.V."/>
            <person name="Khoo L."/>
            <person name="Kucuktas H."/>
            <person name="Peatman E."/>
            <person name="Liu Z."/>
        </authorList>
    </citation>
    <scope>NUCLEOTIDE SEQUENCE</scope>
    <source>
        <tissue evidence="19">Mixed</tissue>
    </source>
</reference>
<dbReference type="GO" id="GO:0016567">
    <property type="term" value="P:protein ubiquitination"/>
    <property type="evidence" value="ECO:0007669"/>
    <property type="project" value="UniProtKB-UniPathway"/>
</dbReference>
<dbReference type="GeneID" id="108280931"/>
<evidence type="ECO:0000256" key="4">
    <source>
        <dbReference type="ARBA" id="ARBA00007082"/>
    </source>
</evidence>
<keyword evidence="10" id="KW-0833">Ubl conjugation pathway</keyword>
<dbReference type="Pfam" id="PF19325">
    <property type="entry name" value="RNF152_C"/>
    <property type="match status" value="2"/>
</dbReference>
<dbReference type="EMBL" id="JT414580">
    <property type="protein sequence ID" value="AHH40678.1"/>
    <property type="molecule type" value="mRNA"/>
</dbReference>
<dbReference type="GO" id="GO:0005765">
    <property type="term" value="C:lysosomal membrane"/>
    <property type="evidence" value="ECO:0007669"/>
    <property type="project" value="UniProtKB-SubCell"/>
</dbReference>
<dbReference type="FunFam" id="3.30.40.10:FF:000197">
    <property type="entry name" value="E3 ubiquitin-protein ligase RNF152"/>
    <property type="match status" value="1"/>
</dbReference>